<dbReference type="Gene3D" id="1.25.40.10">
    <property type="entry name" value="Tetratricopeptide repeat domain"/>
    <property type="match status" value="1"/>
</dbReference>
<dbReference type="GO" id="GO:0005634">
    <property type="term" value="C:nucleus"/>
    <property type="evidence" value="ECO:0007669"/>
    <property type="project" value="UniProtKB-SubCell"/>
</dbReference>
<sequence>MSEKEPQEKPPEIVSDSERDLAQNATAEFKKKNYSLCLQSINKLETVRPNDFKVVHNKAVAQYLESDLKKTDEFEKNLRDICNKFDIKDDKLEEIDYGIAQFNHAVVLFHQKQYTNSQNIMDMVYKYIEPMEESLVKQVSLLAIELQLCFRRPERALQLIGYLENNLMYGGSISLKKLDEKEKKLPSPKPKSISEDFQKKLSQYKVRCHLLNRSLTAASKMLSDIFIDKTNLELVFLAANLEYLKGNLNESFKILLSIPEDSLDNYREYGESFKVMLNNNMGILHHALGKHHLACFYFQTALKEDIRIYKAMKRQGRNDNLLYTLGGSKYHEIMYNLGISLLYAGKAETAFDCMIVCLRRYHRNSRLWLRIAECCIAVHKKSNEEDFDFQKKQNELISEVIGNGDLRKIILTSNLSKDKKYNTESQSSAIPVPSLEFAVLCLRNAFLLIPDVDAGDTLEEPLFVIPGTTPAPPPSHSLSPSSPPGSHGIQTLKNSILVASAYVYLCLGDYITALRYSKELLAQQKVCGAHKLLAHLYAAECLISSDNFTEAMEHLDPTKVEYLSFNIPPSSAADLKTNPPPKWFPNNVENAHVILRYNLAVAKAIRGQLVQAGELLKQIWQQRTATCQVPAHIIMLVIYIELKLGHAEIAKNLLRQHSSRHLVSR</sequence>
<keyword evidence="4" id="KW-1185">Reference proteome</keyword>
<evidence type="ECO:0000256" key="2">
    <source>
        <dbReference type="RuleBase" id="RU367083"/>
    </source>
</evidence>
<gene>
    <name evidence="3" type="ORF">CEUTPL_LOCUS4833</name>
</gene>
<keyword evidence="2" id="KW-0963">Cytoplasm</keyword>
<dbReference type="PANTHER" id="PTHR12979:SF5">
    <property type="entry name" value="CCR4-NOT TRANSCRIPTION COMPLEX SUBUNIT 10"/>
    <property type="match status" value="1"/>
</dbReference>
<dbReference type="Proteomes" id="UP001152799">
    <property type="component" value="Chromosome 2"/>
</dbReference>
<dbReference type="GO" id="GO:0031047">
    <property type="term" value="P:regulatory ncRNA-mediated gene silencing"/>
    <property type="evidence" value="ECO:0007669"/>
    <property type="project" value="UniProtKB-UniRule"/>
</dbReference>
<keyword evidence="2" id="KW-0804">Transcription</keyword>
<dbReference type="GO" id="GO:0017148">
    <property type="term" value="P:negative regulation of translation"/>
    <property type="evidence" value="ECO:0007669"/>
    <property type="project" value="TreeGrafter"/>
</dbReference>
<dbReference type="InterPro" id="IPR011990">
    <property type="entry name" value="TPR-like_helical_dom_sf"/>
</dbReference>
<reference evidence="3" key="1">
    <citation type="submission" date="2022-01" db="EMBL/GenBank/DDBJ databases">
        <authorList>
            <person name="King R."/>
        </authorList>
    </citation>
    <scope>NUCLEOTIDE SEQUENCE</scope>
</reference>
<dbReference type="InterPro" id="IPR039740">
    <property type="entry name" value="CNOT10"/>
</dbReference>
<dbReference type="EMBL" id="OU892278">
    <property type="protein sequence ID" value="CAG9764189.1"/>
    <property type="molecule type" value="Genomic_DNA"/>
</dbReference>
<comment type="subcellular location">
    <subcellularLocation>
        <location evidence="2">Cytoplasm</location>
    </subcellularLocation>
    <subcellularLocation>
        <location evidence="2">Nucleus</location>
    </subcellularLocation>
</comment>
<keyword evidence="2" id="KW-0805">Transcription regulation</keyword>
<keyword evidence="2" id="KW-0539">Nucleus</keyword>
<comment type="similarity">
    <text evidence="1 2">Belongs to the CNOT10 family.</text>
</comment>
<keyword evidence="2" id="KW-0810">Translation regulation</keyword>
<dbReference type="PANTHER" id="PTHR12979">
    <property type="entry name" value="CCR4-NOT TRANSCRIPTION COMPLEX SUBUNIT 10"/>
    <property type="match status" value="1"/>
</dbReference>
<evidence type="ECO:0000313" key="3">
    <source>
        <dbReference type="EMBL" id="CAG9764189.1"/>
    </source>
</evidence>
<dbReference type="OrthoDB" id="25157at2759"/>
<proteinExistence type="inferred from homology"/>
<protein>
    <recommendedName>
        <fullName evidence="2">CCR4-NOT transcription complex subunit 10</fullName>
    </recommendedName>
</protein>
<evidence type="ECO:0000256" key="1">
    <source>
        <dbReference type="ARBA" id="ARBA00010080"/>
    </source>
</evidence>
<comment type="function">
    <text evidence="2">Component of the CCR4-NOT complex which is one of the major cellular mRNA deadenylases and is linked to various cellular processes including bulk mRNA degradation, miRNA-mediated repression, translational repression during translational initiation and general transcription regulation.</text>
</comment>
<dbReference type="SUPFAM" id="SSF48452">
    <property type="entry name" value="TPR-like"/>
    <property type="match status" value="2"/>
</dbReference>
<dbReference type="GO" id="GO:0006402">
    <property type="term" value="P:mRNA catabolic process"/>
    <property type="evidence" value="ECO:0007669"/>
    <property type="project" value="TreeGrafter"/>
</dbReference>
<organism evidence="3 4">
    <name type="scientific">Ceutorhynchus assimilis</name>
    <name type="common">cabbage seed weevil</name>
    <dbReference type="NCBI Taxonomy" id="467358"/>
    <lineage>
        <taxon>Eukaryota</taxon>
        <taxon>Metazoa</taxon>
        <taxon>Ecdysozoa</taxon>
        <taxon>Arthropoda</taxon>
        <taxon>Hexapoda</taxon>
        <taxon>Insecta</taxon>
        <taxon>Pterygota</taxon>
        <taxon>Neoptera</taxon>
        <taxon>Endopterygota</taxon>
        <taxon>Coleoptera</taxon>
        <taxon>Polyphaga</taxon>
        <taxon>Cucujiformia</taxon>
        <taxon>Curculionidae</taxon>
        <taxon>Ceutorhynchinae</taxon>
        <taxon>Ceutorhynchus</taxon>
    </lineage>
</organism>
<dbReference type="AlphaFoldDB" id="A0A9N9MKM3"/>
<dbReference type="GO" id="GO:0005737">
    <property type="term" value="C:cytoplasm"/>
    <property type="evidence" value="ECO:0007669"/>
    <property type="project" value="UniProtKB-SubCell"/>
</dbReference>
<name>A0A9N9MKM3_9CUCU</name>
<accession>A0A9N9MKM3</accession>
<evidence type="ECO:0000313" key="4">
    <source>
        <dbReference type="Proteomes" id="UP001152799"/>
    </source>
</evidence>
<dbReference type="GO" id="GO:0030014">
    <property type="term" value="C:CCR4-NOT complex"/>
    <property type="evidence" value="ECO:0007669"/>
    <property type="project" value="UniProtKB-UniRule"/>
</dbReference>
<keyword evidence="2" id="KW-0943">RNA-mediated gene silencing</keyword>